<dbReference type="InterPro" id="IPR045857">
    <property type="entry name" value="O16G_dom_2"/>
</dbReference>
<evidence type="ECO:0000256" key="1">
    <source>
        <dbReference type="ARBA" id="ARBA00008061"/>
    </source>
</evidence>
<dbReference type="SUPFAM" id="SSF51445">
    <property type="entry name" value="(Trans)glycosidases"/>
    <property type="match status" value="1"/>
</dbReference>
<dbReference type="NCBIfam" id="NF008183">
    <property type="entry name" value="PRK10933.1"/>
    <property type="match status" value="1"/>
</dbReference>
<keyword evidence="7" id="KW-1185">Reference proteome</keyword>
<dbReference type="Gene3D" id="3.90.400.10">
    <property type="entry name" value="Oligo-1,6-glucosidase, Domain 2"/>
    <property type="match status" value="1"/>
</dbReference>
<dbReference type="Gene3D" id="2.60.40.1180">
    <property type="entry name" value="Golgi alpha-mannosidase II"/>
    <property type="match status" value="1"/>
</dbReference>
<dbReference type="GO" id="GO:0004574">
    <property type="term" value="F:oligo-1,6-glucosidase activity"/>
    <property type="evidence" value="ECO:0007669"/>
    <property type="project" value="TreeGrafter"/>
</dbReference>
<evidence type="ECO:0000256" key="4">
    <source>
        <dbReference type="ARBA" id="ARBA00023295"/>
    </source>
</evidence>
<dbReference type="GO" id="GO:0004556">
    <property type="term" value="F:alpha-amylase activity"/>
    <property type="evidence" value="ECO:0007669"/>
    <property type="project" value="TreeGrafter"/>
</dbReference>
<protein>
    <submittedName>
        <fullName evidence="6">Oligo-1,6-glucosidase</fullName>
    </submittedName>
</protein>
<dbReference type="PANTHER" id="PTHR10357:SF232">
    <property type="entry name" value="GLYCOSYL HYDROLASE FAMILY 13 CATALYTIC DOMAIN-CONTAINING PROTEIN"/>
    <property type="match status" value="1"/>
</dbReference>
<dbReference type="InterPro" id="IPR006047">
    <property type="entry name" value="GH13_cat_dom"/>
</dbReference>
<dbReference type="GO" id="GO:0033934">
    <property type="term" value="F:glucan 1,4-alpha-maltotriohydrolase activity"/>
    <property type="evidence" value="ECO:0007669"/>
    <property type="project" value="TreeGrafter"/>
</dbReference>
<dbReference type="SMART" id="SM00642">
    <property type="entry name" value="Aamy"/>
    <property type="match status" value="1"/>
</dbReference>
<proteinExistence type="inferred from homology"/>
<dbReference type="EMBL" id="JAOPGA020001214">
    <property type="protein sequence ID" value="KAL0486298.1"/>
    <property type="molecule type" value="Genomic_DNA"/>
</dbReference>
<keyword evidence="2" id="KW-0378">Hydrolase</keyword>
<dbReference type="InterPro" id="IPR017853">
    <property type="entry name" value="GH"/>
</dbReference>
<reference evidence="6 7" key="1">
    <citation type="submission" date="2024-03" db="EMBL/GenBank/DDBJ databases">
        <title>The Acrasis kona genome and developmental transcriptomes reveal deep origins of eukaryotic multicellular pathways.</title>
        <authorList>
            <person name="Sheikh S."/>
            <person name="Fu C.-J."/>
            <person name="Brown M.W."/>
            <person name="Baldauf S.L."/>
        </authorList>
    </citation>
    <scope>NUCLEOTIDE SEQUENCE [LARGE SCALE GENOMIC DNA]</scope>
    <source>
        <strain evidence="6 7">ATCC MYA-3509</strain>
    </source>
</reference>
<dbReference type="FunFam" id="3.90.400.10:FF:000001">
    <property type="entry name" value="Maltase A3, isoform A"/>
    <property type="match status" value="1"/>
</dbReference>
<dbReference type="InterPro" id="IPR056300">
    <property type="entry name" value="SusG-like_C"/>
</dbReference>
<evidence type="ECO:0000256" key="2">
    <source>
        <dbReference type="ARBA" id="ARBA00022801"/>
    </source>
</evidence>
<evidence type="ECO:0000313" key="6">
    <source>
        <dbReference type="EMBL" id="KAL0486298.1"/>
    </source>
</evidence>
<dbReference type="Pfam" id="PF00128">
    <property type="entry name" value="Alpha-amylase"/>
    <property type="match status" value="1"/>
</dbReference>
<dbReference type="AlphaFoldDB" id="A0AAW2ZAK4"/>
<dbReference type="Gene3D" id="3.20.20.80">
    <property type="entry name" value="Glycosidases"/>
    <property type="match status" value="1"/>
</dbReference>
<organism evidence="6 7">
    <name type="scientific">Acrasis kona</name>
    <dbReference type="NCBI Taxonomy" id="1008807"/>
    <lineage>
        <taxon>Eukaryota</taxon>
        <taxon>Discoba</taxon>
        <taxon>Heterolobosea</taxon>
        <taxon>Tetramitia</taxon>
        <taxon>Eutetramitia</taxon>
        <taxon>Acrasidae</taxon>
        <taxon>Acrasis</taxon>
    </lineage>
</organism>
<keyword evidence="3" id="KW-0325">Glycoprotein</keyword>
<dbReference type="GO" id="GO:0000025">
    <property type="term" value="P:maltose catabolic process"/>
    <property type="evidence" value="ECO:0007669"/>
    <property type="project" value="TreeGrafter"/>
</dbReference>
<sequence length="593" mass="69927">MTTMVSHHNEDAWWKEAVVYQIYPRSFKDSNNDGIGDLKGAMEKLDYLKSLGVDVIWFSPIYESPMVDMGYDISDYRSIHHEFGTMKDWELLCEQVHKRGMKLMMDLVVNHTSDQHKWFQDSCEKKNGKDDWYIWRKPRFVNGERKEPTNWISCFGGSTWKYHEGRGEYYLHCFAAEQPDLNWENEQVRQEVYDTMRFWMDKGCDGFRMDVINMISKDPRYLDAPITCPDSLYQPGFQYIMNGPRVHEYLREMNEQVYSKYPNSINVGEAPMANVQDGLQYVGASRKEMQMIFHFEHVEIDATNGNKYIVKDWILPELKTIFNRWQNTMQKGNGWNSLYLENHDQPRSVSRYADDGEYRDESVKMLATFHLSLSGTVFLFQGQEIGMVNKKKWGLEDIRDIDAINYYNDTLNARCEHSGSKKEDVDMSDILDVMPIKNRDNARTPVQWTDEAYAGFSESEPWISVNDDYKEYNVASQVGVEGSHFEYYKKMLRVRKEHKTLTYGVFEDVDHNHLEVYAFTRTGIYDKYLVVCNFSQDTVQWKVPDHVERSGEFVIGSYDEQELSSVIELRPYEARVYKVVDKLFFVDARREEC</sequence>
<dbReference type="InterPro" id="IPR013780">
    <property type="entry name" value="Glyco_hydro_b"/>
</dbReference>
<gene>
    <name evidence="6" type="ORF">AKO1_001954</name>
</gene>
<dbReference type="FunFam" id="2.60.40.1180:FF:000007">
    <property type="entry name" value="Sucrose isomerase"/>
    <property type="match status" value="1"/>
</dbReference>
<dbReference type="GO" id="GO:0005987">
    <property type="term" value="P:sucrose catabolic process"/>
    <property type="evidence" value="ECO:0007669"/>
    <property type="project" value="TreeGrafter"/>
</dbReference>
<dbReference type="CDD" id="cd11333">
    <property type="entry name" value="AmyAc_SI_OligoGlu_DGase"/>
    <property type="match status" value="1"/>
</dbReference>
<dbReference type="Pfam" id="PF23915">
    <property type="entry name" value="SusG_C"/>
    <property type="match status" value="1"/>
</dbReference>
<dbReference type="PANTHER" id="PTHR10357">
    <property type="entry name" value="ALPHA-AMYLASE FAMILY MEMBER"/>
    <property type="match status" value="1"/>
</dbReference>
<feature type="domain" description="Glycosyl hydrolase family 13 catalytic" evidence="5">
    <location>
        <begin position="21"/>
        <end position="443"/>
    </location>
</feature>
<comment type="caution">
    <text evidence="6">The sequence shown here is derived from an EMBL/GenBank/DDBJ whole genome shotgun (WGS) entry which is preliminary data.</text>
</comment>
<evidence type="ECO:0000259" key="5">
    <source>
        <dbReference type="SMART" id="SM00642"/>
    </source>
</evidence>
<evidence type="ECO:0000256" key="3">
    <source>
        <dbReference type="ARBA" id="ARBA00023180"/>
    </source>
</evidence>
<dbReference type="SUPFAM" id="SSF51011">
    <property type="entry name" value="Glycosyl hydrolase domain"/>
    <property type="match status" value="1"/>
</dbReference>
<accession>A0AAW2ZAK4</accession>
<comment type="similarity">
    <text evidence="1">Belongs to the glycosyl hydrolase 13 family.</text>
</comment>
<evidence type="ECO:0000313" key="7">
    <source>
        <dbReference type="Proteomes" id="UP001431209"/>
    </source>
</evidence>
<dbReference type="FunFam" id="3.20.20.80:FF:000064">
    <property type="entry name" value="Oligo-1,6-glucosidase"/>
    <property type="match status" value="2"/>
</dbReference>
<keyword evidence="4" id="KW-0326">Glycosidase</keyword>
<dbReference type="Proteomes" id="UP001431209">
    <property type="component" value="Unassembled WGS sequence"/>
</dbReference>
<name>A0AAW2ZAK4_9EUKA</name>
<dbReference type="GO" id="GO:0004575">
    <property type="term" value="F:sucrose alpha-glucosidase activity"/>
    <property type="evidence" value="ECO:0007669"/>
    <property type="project" value="TreeGrafter"/>
</dbReference>